<evidence type="ECO:0008006" key="5">
    <source>
        <dbReference type="Google" id="ProtNLM"/>
    </source>
</evidence>
<gene>
    <name evidence="3" type="ORF">BU16DRAFT_527693</name>
</gene>
<feature type="compositionally biased region" description="Basic and acidic residues" evidence="2">
    <location>
        <begin position="81"/>
        <end position="91"/>
    </location>
</feature>
<dbReference type="OrthoDB" id="79171at2759"/>
<dbReference type="AlphaFoldDB" id="A0A6A6QR95"/>
<name>A0A6A6QR95_9PEZI</name>
<evidence type="ECO:0000313" key="3">
    <source>
        <dbReference type="EMBL" id="KAF2494686.1"/>
    </source>
</evidence>
<keyword evidence="1" id="KW-0175">Coiled coil</keyword>
<keyword evidence="4" id="KW-1185">Reference proteome</keyword>
<evidence type="ECO:0000313" key="4">
    <source>
        <dbReference type="Proteomes" id="UP000799750"/>
    </source>
</evidence>
<sequence>MARTLDVVQQDVMHQEKSAAELRVMMKQLRDSVKEDPNNIDPGLQDLIDTTQAHLNEDEAKLADLIKELAVLQAKSQEAAEPEKWSREKHPVLGKKAQTPDTTTGEAQITNQFKVNDMVLARWIHGDRGFYKAKITMVMGSVSAPKFRVKFPDFNNDTDEGLELGDLKALDPSKKRKAEETTAPAAAPVKPSIATTVISAPASINMNLVTQARQEPSMVSDGPTKPPKIRRKATGTKALESHKSNWQAFQAKGSKKVKKESMFRTPDLPNARGKRPYLTQNLLLILDLVGVTGSGRPMAKDPTRVRHTYTIENEDDDDY</sequence>
<dbReference type="Proteomes" id="UP000799750">
    <property type="component" value="Unassembled WGS sequence"/>
</dbReference>
<feature type="region of interest" description="Disordered" evidence="2">
    <location>
        <begin position="77"/>
        <end position="103"/>
    </location>
</feature>
<feature type="coiled-coil region" evidence="1">
    <location>
        <begin position="48"/>
        <end position="75"/>
    </location>
</feature>
<organism evidence="3 4">
    <name type="scientific">Lophium mytilinum</name>
    <dbReference type="NCBI Taxonomy" id="390894"/>
    <lineage>
        <taxon>Eukaryota</taxon>
        <taxon>Fungi</taxon>
        <taxon>Dikarya</taxon>
        <taxon>Ascomycota</taxon>
        <taxon>Pezizomycotina</taxon>
        <taxon>Dothideomycetes</taxon>
        <taxon>Pleosporomycetidae</taxon>
        <taxon>Mytilinidiales</taxon>
        <taxon>Mytilinidiaceae</taxon>
        <taxon>Lophium</taxon>
    </lineage>
</organism>
<accession>A0A6A6QR95</accession>
<dbReference type="EMBL" id="MU004190">
    <property type="protein sequence ID" value="KAF2494686.1"/>
    <property type="molecule type" value="Genomic_DNA"/>
</dbReference>
<protein>
    <recommendedName>
        <fullName evidence="5">Tudor domain-containing protein</fullName>
    </recommendedName>
</protein>
<proteinExistence type="predicted"/>
<reference evidence="3" key="1">
    <citation type="journal article" date="2020" name="Stud. Mycol.">
        <title>101 Dothideomycetes genomes: a test case for predicting lifestyles and emergence of pathogens.</title>
        <authorList>
            <person name="Haridas S."/>
            <person name="Albert R."/>
            <person name="Binder M."/>
            <person name="Bloem J."/>
            <person name="Labutti K."/>
            <person name="Salamov A."/>
            <person name="Andreopoulos B."/>
            <person name="Baker S."/>
            <person name="Barry K."/>
            <person name="Bills G."/>
            <person name="Bluhm B."/>
            <person name="Cannon C."/>
            <person name="Castanera R."/>
            <person name="Culley D."/>
            <person name="Daum C."/>
            <person name="Ezra D."/>
            <person name="Gonzalez J."/>
            <person name="Henrissat B."/>
            <person name="Kuo A."/>
            <person name="Liang C."/>
            <person name="Lipzen A."/>
            <person name="Lutzoni F."/>
            <person name="Magnuson J."/>
            <person name="Mondo S."/>
            <person name="Nolan M."/>
            <person name="Ohm R."/>
            <person name="Pangilinan J."/>
            <person name="Park H.-J."/>
            <person name="Ramirez L."/>
            <person name="Alfaro M."/>
            <person name="Sun H."/>
            <person name="Tritt A."/>
            <person name="Yoshinaga Y."/>
            <person name="Zwiers L.-H."/>
            <person name="Turgeon B."/>
            <person name="Goodwin S."/>
            <person name="Spatafora J."/>
            <person name="Crous P."/>
            <person name="Grigoriev I."/>
        </authorList>
    </citation>
    <scope>NUCLEOTIDE SEQUENCE</scope>
    <source>
        <strain evidence="3">CBS 269.34</strain>
    </source>
</reference>
<dbReference type="Gene3D" id="2.30.30.140">
    <property type="match status" value="1"/>
</dbReference>
<evidence type="ECO:0000256" key="1">
    <source>
        <dbReference type="SAM" id="Coils"/>
    </source>
</evidence>
<evidence type="ECO:0000256" key="2">
    <source>
        <dbReference type="SAM" id="MobiDB-lite"/>
    </source>
</evidence>